<dbReference type="Proteomes" id="UP001200557">
    <property type="component" value="Unassembled WGS sequence"/>
</dbReference>
<accession>A0ABS9CW87</accession>
<name>A0ABS9CW87_9RHOB</name>
<feature type="signal peptide" evidence="1">
    <location>
        <begin position="1"/>
        <end position="25"/>
    </location>
</feature>
<comment type="caution">
    <text evidence="2">The sequence shown here is derived from an EMBL/GenBank/DDBJ whole genome shotgun (WGS) entry which is preliminary data.</text>
</comment>
<dbReference type="Pfam" id="PF06082">
    <property type="entry name" value="YjbH"/>
    <property type="match status" value="1"/>
</dbReference>
<protein>
    <submittedName>
        <fullName evidence="2">YjbH domain-containing protein</fullName>
    </submittedName>
</protein>
<dbReference type="InterPro" id="IPR010344">
    <property type="entry name" value="YbjH"/>
</dbReference>
<proteinExistence type="predicted"/>
<dbReference type="EMBL" id="JAKGAQ010000002">
    <property type="protein sequence ID" value="MCF2871337.1"/>
    <property type="molecule type" value="Genomic_DNA"/>
</dbReference>
<feature type="chain" id="PRO_5045877419" evidence="1">
    <location>
        <begin position="26"/>
        <end position="715"/>
    </location>
</feature>
<evidence type="ECO:0000313" key="3">
    <source>
        <dbReference type="Proteomes" id="UP001200557"/>
    </source>
</evidence>
<reference evidence="2 3" key="1">
    <citation type="submission" date="2022-01" db="EMBL/GenBank/DDBJ databases">
        <title>Octadecabacter sp. nov., isolated from a marine alga.</title>
        <authorList>
            <person name="Jin M.S."/>
            <person name="Kim H.M."/>
            <person name="Han D.M."/>
            <person name="Jung J.J."/>
            <person name="Jeon C.O."/>
        </authorList>
    </citation>
    <scope>NUCLEOTIDE SEQUENCE [LARGE SCALE GENOMIC DNA]</scope>
    <source>
        <strain evidence="2 3">G9-8</strain>
    </source>
</reference>
<evidence type="ECO:0000313" key="2">
    <source>
        <dbReference type="EMBL" id="MCF2871337.1"/>
    </source>
</evidence>
<sequence>MVSFYSFIGFAGAVAASIAAAPVVAQGTGEDSWRATYTLFGTPGIIDMPSAVALPDGEISANLSAFGDTRRATFSFQVLPRLTANFRYSLIDAYDRSFDAQYLLADEGRIRPAVAIGFRDFLGTGRYSSEYFVATKTVSPNVRVSGGIGWGRLGTVNGFTNPLGIIDQGFETRPTDRPGTGGTVLAKQFFRGDAAFFGGVEWRLNDEWTVLAEYSSDSYQRETDRTDFVRESPLNFGVTWQPNESYQLGAYYLYGSEVGLSATIIVDPTSRPTVSGLDQAPIPVAVRSEMTAAAASWGTPQVQAGAVQALGAIMSAEGFRLIGAEITGSTLRVRYENGRYRAEAQGVGRLSRLLTNAAPLDIDTFVLEPSQNGIALSSVTIRRGDMEQLENAPNATALSYDRVLFDDASGPAPAILYDDPTPAFLWGISPYLEVTLFDGESPARGDVGLEASFQYELRPNLVLAGSYRQRLLGNRDEVGRISESTLPDVRRTGLRYGAESGGGIENLFVSWYARPGRDLYSRVSAGYLERGFAGVSSEVLWKPVDNQLALGAELNYSIMRDFDMGFGFRPACSDINCTDYSGEDYDIVTGHVSAYYDFDNGFVAQVDVGRYLAGDWGATFSLDREFNNGWKVGGYFTLTNVEFEDFGEGSFDKGIRIEVPFDALVGTPTRDTAGTTLSSLERDGGARLRIDGRLYDVVEGGHQGQMQDNWGRFWR</sequence>
<dbReference type="RefSeq" id="WP_235225605.1">
    <property type="nucleotide sequence ID" value="NZ_JAKGAQ010000002.1"/>
</dbReference>
<evidence type="ECO:0000256" key="1">
    <source>
        <dbReference type="SAM" id="SignalP"/>
    </source>
</evidence>
<keyword evidence="1" id="KW-0732">Signal</keyword>
<gene>
    <name evidence="2" type="ORF">L0664_09705</name>
</gene>
<keyword evidence="3" id="KW-1185">Reference proteome</keyword>
<organism evidence="2 3">
    <name type="scientific">Octadecabacter dasysiphoniae</name>
    <dbReference type="NCBI Taxonomy" id="2909341"/>
    <lineage>
        <taxon>Bacteria</taxon>
        <taxon>Pseudomonadati</taxon>
        <taxon>Pseudomonadota</taxon>
        <taxon>Alphaproteobacteria</taxon>
        <taxon>Rhodobacterales</taxon>
        <taxon>Roseobacteraceae</taxon>
        <taxon>Octadecabacter</taxon>
    </lineage>
</organism>